<sequence length="154" mass="17966">MHTPRIKAMGQSADTSSVWMRWSVKDALIHFNLLKASAFEMEESDRDPIEALKKDLNEESGMGNKLDEYNACMAGAEAALRRIEAKDNRLYSTFEDIPEDSLYYDEAFNLYRTFGRLANNLLARTWYKEDGCSKNYSARWFLRHYMQTRISAHM</sequence>
<reference evidence="1 2" key="1">
    <citation type="journal article" date="2012" name="BMC Genomics">
        <title>Tools to kill: Genome of one of the most destructive plant pathogenic fungi Macrophomina phaseolina.</title>
        <authorList>
            <person name="Islam M.S."/>
            <person name="Haque M.S."/>
            <person name="Islam M.M."/>
            <person name="Emdad E.M."/>
            <person name="Halim A."/>
            <person name="Hossen Q.M.M."/>
            <person name="Hossain M.Z."/>
            <person name="Ahmed B."/>
            <person name="Rahim S."/>
            <person name="Rahman M.S."/>
            <person name="Alam M.M."/>
            <person name="Hou S."/>
            <person name="Wan X."/>
            <person name="Saito J.A."/>
            <person name="Alam M."/>
        </authorList>
    </citation>
    <scope>NUCLEOTIDE SEQUENCE [LARGE SCALE GENOMIC DNA]</scope>
    <source>
        <strain evidence="1 2">MS6</strain>
    </source>
</reference>
<proteinExistence type="predicted"/>
<dbReference type="EMBL" id="AHHD01000542">
    <property type="protein sequence ID" value="EKG09955.1"/>
    <property type="molecule type" value="Genomic_DNA"/>
</dbReference>
<dbReference type="OrthoDB" id="10478669at2759"/>
<comment type="caution">
    <text evidence="1">The sequence shown here is derived from an EMBL/GenBank/DDBJ whole genome shotgun (WGS) entry which is preliminary data.</text>
</comment>
<dbReference type="AlphaFoldDB" id="K2RZU3"/>
<protein>
    <submittedName>
        <fullName evidence="1">Uncharacterized protein</fullName>
    </submittedName>
</protein>
<dbReference type="Proteomes" id="UP000007129">
    <property type="component" value="Unassembled WGS sequence"/>
</dbReference>
<evidence type="ECO:0000313" key="1">
    <source>
        <dbReference type="EMBL" id="EKG09955.1"/>
    </source>
</evidence>
<organism evidence="1 2">
    <name type="scientific">Macrophomina phaseolina (strain MS6)</name>
    <name type="common">Charcoal rot fungus</name>
    <dbReference type="NCBI Taxonomy" id="1126212"/>
    <lineage>
        <taxon>Eukaryota</taxon>
        <taxon>Fungi</taxon>
        <taxon>Dikarya</taxon>
        <taxon>Ascomycota</taxon>
        <taxon>Pezizomycotina</taxon>
        <taxon>Dothideomycetes</taxon>
        <taxon>Dothideomycetes incertae sedis</taxon>
        <taxon>Botryosphaeriales</taxon>
        <taxon>Botryosphaeriaceae</taxon>
        <taxon>Macrophomina</taxon>
    </lineage>
</organism>
<dbReference type="HOGENOM" id="CLU_1704574_0_0_1"/>
<dbReference type="InParanoid" id="K2RZU3"/>
<evidence type="ECO:0000313" key="2">
    <source>
        <dbReference type="Proteomes" id="UP000007129"/>
    </source>
</evidence>
<name>K2RZU3_MACPH</name>
<accession>K2RZU3</accession>
<gene>
    <name evidence="1" type="ORF">MPH_12964</name>
</gene>
<dbReference type="VEuPathDB" id="FungiDB:MPH_12964"/>